<dbReference type="AlphaFoldDB" id="A0A9P6VRQ9"/>
<proteinExistence type="predicted"/>
<gene>
    <name evidence="3" type="ORF">D0Z07_0991</name>
</gene>
<keyword evidence="2" id="KW-0472">Membrane</keyword>
<organism evidence="3 4">
    <name type="scientific">Hyphodiscus hymeniophilus</name>
    <dbReference type="NCBI Taxonomy" id="353542"/>
    <lineage>
        <taxon>Eukaryota</taxon>
        <taxon>Fungi</taxon>
        <taxon>Dikarya</taxon>
        <taxon>Ascomycota</taxon>
        <taxon>Pezizomycotina</taxon>
        <taxon>Leotiomycetes</taxon>
        <taxon>Helotiales</taxon>
        <taxon>Hyphodiscaceae</taxon>
        <taxon>Hyphodiscus</taxon>
    </lineage>
</organism>
<evidence type="ECO:0000256" key="1">
    <source>
        <dbReference type="SAM" id="MobiDB-lite"/>
    </source>
</evidence>
<dbReference type="EMBL" id="VNKQ01000003">
    <property type="protein sequence ID" value="KAG0652420.1"/>
    <property type="molecule type" value="Genomic_DNA"/>
</dbReference>
<dbReference type="InterPro" id="IPR036869">
    <property type="entry name" value="J_dom_sf"/>
</dbReference>
<accession>A0A9P6VRQ9</accession>
<dbReference type="Proteomes" id="UP000785200">
    <property type="component" value="Unassembled WGS sequence"/>
</dbReference>
<dbReference type="OrthoDB" id="10250354at2759"/>
<comment type="caution">
    <text evidence="3">The sequence shown here is derived from an EMBL/GenBank/DDBJ whole genome shotgun (WGS) entry which is preliminary data.</text>
</comment>
<feature type="region of interest" description="Disordered" evidence="1">
    <location>
        <begin position="56"/>
        <end position="184"/>
    </location>
</feature>
<name>A0A9P6VRQ9_9HELO</name>
<sequence length="224" mass="25141">MRNATSFKIISICSTSTAFPLEHSSSRFVQISEAYAILRVPAKRQEYDREHLLNHHSPSQAHSHRPRGSYHSSGPVGGRPASGLSRRRSQFRGPPPSFYRSGGWGDQAEKRQNAQDATGETRAGFGDKKKDDSSTGMGGMGPGQQPWGHERNDVPHFDRDGHFRTHENYDQRRRQRINHDSVPRGETRGMFANFLFVGGIISLGVFIPSLIFERLTKKAKVEKA</sequence>
<evidence type="ECO:0000313" key="4">
    <source>
        <dbReference type="Proteomes" id="UP000785200"/>
    </source>
</evidence>
<keyword evidence="2" id="KW-1133">Transmembrane helix</keyword>
<dbReference type="Gene3D" id="1.10.287.110">
    <property type="entry name" value="DnaJ domain"/>
    <property type="match status" value="1"/>
</dbReference>
<feature type="compositionally biased region" description="Basic and acidic residues" evidence="1">
    <location>
        <begin position="148"/>
        <end position="184"/>
    </location>
</feature>
<reference evidence="3" key="1">
    <citation type="submission" date="2019-07" db="EMBL/GenBank/DDBJ databases">
        <title>Hyphodiscus hymeniophilus genome sequencing and assembly.</title>
        <authorList>
            <person name="Kramer G."/>
            <person name="Nodwell J."/>
        </authorList>
    </citation>
    <scope>NUCLEOTIDE SEQUENCE</scope>
    <source>
        <strain evidence="3">ATCC 34498</strain>
    </source>
</reference>
<keyword evidence="4" id="KW-1185">Reference proteome</keyword>
<evidence type="ECO:0000256" key="2">
    <source>
        <dbReference type="SAM" id="Phobius"/>
    </source>
</evidence>
<feature type="transmembrane region" description="Helical" evidence="2">
    <location>
        <begin position="190"/>
        <end position="212"/>
    </location>
</feature>
<evidence type="ECO:0000313" key="3">
    <source>
        <dbReference type="EMBL" id="KAG0652420.1"/>
    </source>
</evidence>
<protein>
    <submittedName>
        <fullName evidence="3">Uncharacterized protein</fullName>
    </submittedName>
</protein>
<keyword evidence="2" id="KW-0812">Transmembrane</keyword>